<dbReference type="OrthoDB" id="9881800at2759"/>
<dbReference type="GeneID" id="503500"/>
<evidence type="ECO:0000256" key="12">
    <source>
        <dbReference type="ARBA" id="ARBA00023313"/>
    </source>
</evidence>
<reference evidence="17 18" key="2">
    <citation type="journal article" date="2011" name="Genome Biol. Evol.">
        <title>Integration of the genetic map and genome assembly of fugu facilitates insights into distinct features of genome evolution in teleosts and mammals.</title>
        <authorList>
            <person name="Kai W."/>
            <person name="Kikuchi K."/>
            <person name="Tohari S."/>
            <person name="Chew A.K."/>
            <person name="Tay A."/>
            <person name="Fujiwara A."/>
            <person name="Hosoya S."/>
            <person name="Suetake H."/>
            <person name="Naruse K."/>
            <person name="Brenner S."/>
            <person name="Suzuki Y."/>
            <person name="Venkatesh B."/>
        </authorList>
    </citation>
    <scope>NUCLEOTIDE SEQUENCE [LARGE SCALE GENOMIC DNA]</scope>
</reference>
<evidence type="ECO:0000256" key="10">
    <source>
        <dbReference type="ARBA" id="ARBA00023055"/>
    </source>
</evidence>
<keyword evidence="14 15" id="KW-0732">Signal</keyword>
<evidence type="ECO:0000256" key="13">
    <source>
        <dbReference type="ARBA" id="ARBA00031176"/>
    </source>
</evidence>
<evidence type="ECO:0000256" key="1">
    <source>
        <dbReference type="ARBA" id="ARBA00004613"/>
    </source>
</evidence>
<evidence type="ECO:0000256" key="6">
    <source>
        <dbReference type="ARBA" id="ARBA00022525"/>
    </source>
</evidence>
<dbReference type="GO" id="GO:0016004">
    <property type="term" value="F:phospholipase activator activity"/>
    <property type="evidence" value="ECO:0007669"/>
    <property type="project" value="TreeGrafter"/>
</dbReference>
<dbReference type="GO" id="GO:0060697">
    <property type="term" value="P:positive regulation of phospholipid catabolic process"/>
    <property type="evidence" value="ECO:0007669"/>
    <property type="project" value="TreeGrafter"/>
</dbReference>
<evidence type="ECO:0000256" key="3">
    <source>
        <dbReference type="ARBA" id="ARBA00013947"/>
    </source>
</evidence>
<dbReference type="Pfam" id="PF05355">
    <property type="entry name" value="Apo-CII"/>
    <property type="match status" value="1"/>
</dbReference>
<dbReference type="STRING" id="31033.ENSTRUP00000007424"/>
<keyword evidence="6 14" id="KW-0964">Secreted</keyword>
<dbReference type="GO" id="GO:0006869">
    <property type="term" value="P:lipid transport"/>
    <property type="evidence" value="ECO:0007669"/>
    <property type="project" value="UniProtKB-UniRule"/>
</dbReference>
<evidence type="ECO:0000256" key="7">
    <source>
        <dbReference type="ARBA" id="ARBA00022710"/>
    </source>
</evidence>
<dbReference type="GO" id="GO:0042627">
    <property type="term" value="C:chylomicron"/>
    <property type="evidence" value="ECO:0007669"/>
    <property type="project" value="UniProtKB-UniRule"/>
</dbReference>
<dbReference type="InterPro" id="IPR008019">
    <property type="entry name" value="Apo-CII"/>
</dbReference>
<dbReference type="PANTHER" id="PTHR16566">
    <property type="entry name" value="APOLIPOPROTEIN C-II"/>
    <property type="match status" value="1"/>
</dbReference>
<dbReference type="HOGENOM" id="CLU_2305068_0_0_1"/>
<keyword evidence="5 14" id="KW-0162">Chylomicron</keyword>
<dbReference type="GO" id="GO:0016042">
    <property type="term" value="P:lipid catabolic process"/>
    <property type="evidence" value="ECO:0007669"/>
    <property type="project" value="UniProtKB-UniRule"/>
</dbReference>
<comment type="similarity">
    <text evidence="2 14">Belongs to the apolipoprotein C2 family.</text>
</comment>
<dbReference type="InterPro" id="IPR023121">
    <property type="entry name" value="ApoC-II_dom_sf"/>
</dbReference>
<feature type="signal peptide" evidence="15">
    <location>
        <begin position="1"/>
        <end position="20"/>
    </location>
</feature>
<keyword evidence="9 14" id="KW-0442">Lipid degradation</keyword>
<proteinExistence type="evidence at transcript level"/>
<dbReference type="GO" id="GO:0043274">
    <property type="term" value="F:phospholipase binding"/>
    <property type="evidence" value="ECO:0007669"/>
    <property type="project" value="TreeGrafter"/>
</dbReference>
<dbReference type="AlphaFoldDB" id="Q5KSU0"/>
<keyword evidence="12 14" id="KW-0850">VLDL</keyword>
<keyword evidence="10 14" id="KW-0445">Lipid transport</keyword>
<organism evidence="16">
    <name type="scientific">Takifugu rubripes</name>
    <name type="common">Japanese pufferfish</name>
    <name type="synonym">Fugu rubripes</name>
    <dbReference type="NCBI Taxonomy" id="31033"/>
    <lineage>
        <taxon>Eukaryota</taxon>
        <taxon>Metazoa</taxon>
        <taxon>Chordata</taxon>
        <taxon>Craniata</taxon>
        <taxon>Vertebrata</taxon>
        <taxon>Euteleostomi</taxon>
        <taxon>Actinopterygii</taxon>
        <taxon>Neopterygii</taxon>
        <taxon>Teleostei</taxon>
        <taxon>Neoteleostei</taxon>
        <taxon>Acanthomorphata</taxon>
        <taxon>Eupercaria</taxon>
        <taxon>Tetraodontiformes</taxon>
        <taxon>Tetradontoidea</taxon>
        <taxon>Tetraodontidae</taxon>
        <taxon>Takifugu</taxon>
    </lineage>
</organism>
<evidence type="ECO:0000256" key="5">
    <source>
        <dbReference type="ARBA" id="ARBA00022513"/>
    </source>
</evidence>
<dbReference type="GO" id="GO:0060216">
    <property type="term" value="P:definitive hemopoiesis"/>
    <property type="evidence" value="ECO:0007669"/>
    <property type="project" value="Ensembl"/>
</dbReference>
<name>Q5KSU0_TAKRU</name>
<comment type="function">
    <text evidence="14">Component of chylomicrons, very low-density lipoproteins (VLDL), low-density lipoproteins (LDL), and high-density lipoproteins (HDL) in plasma. Plays an important role in lipoprotein metabolism as an activator of lipoprotein lipase.</text>
</comment>
<dbReference type="Ensembl" id="ENSTRUT00000007470.3">
    <property type="protein sequence ID" value="ENSTRUP00000007424.1"/>
    <property type="gene ID" value="ENSTRUG00000023643.2"/>
</dbReference>
<comment type="subcellular location">
    <subcellularLocation>
        <location evidence="1 14">Secreted</location>
    </subcellularLocation>
</comment>
<dbReference type="Gene3D" id="1.10.1440.10">
    <property type="entry name" value="Apolipoprotein C-II"/>
    <property type="match status" value="1"/>
</dbReference>
<keyword evidence="8 14" id="KW-0345">HDL</keyword>
<reference evidence="16" key="1">
    <citation type="journal article" date="2005" name="Gene">
        <title>Characterization of the pufferfish Takifugu rubripes apolipoprotein multigene family.</title>
        <authorList>
            <person name="Kondo H."/>
            <person name="Morinaga K."/>
            <person name="Misaki R."/>
            <person name="Nakaya M."/>
            <person name="Watabe S."/>
        </authorList>
    </citation>
    <scope>NUCLEOTIDE SEQUENCE</scope>
</reference>
<keyword evidence="16" id="KW-0449">Lipoprotein</keyword>
<evidence type="ECO:0000256" key="9">
    <source>
        <dbReference type="ARBA" id="ARBA00022963"/>
    </source>
</evidence>
<keyword evidence="4 14" id="KW-0813">Transport</keyword>
<dbReference type="GO" id="GO:0042159">
    <property type="term" value="P:lipoprotein catabolic process"/>
    <property type="evidence" value="ECO:0007669"/>
    <property type="project" value="Ensembl"/>
</dbReference>
<keyword evidence="18" id="KW-1185">Reference proteome</keyword>
<gene>
    <name evidence="16" type="primary">apoC-II</name>
    <name evidence="17" type="synonym">apoc2</name>
</gene>
<dbReference type="RefSeq" id="NP_001027890.1">
    <property type="nucleotide sequence ID" value="NM_001032718.1"/>
</dbReference>
<dbReference type="KEGG" id="tru:503500"/>
<dbReference type="EMBL" id="AB183294">
    <property type="protein sequence ID" value="BAD83858.1"/>
    <property type="molecule type" value="mRNA"/>
</dbReference>
<evidence type="ECO:0000256" key="15">
    <source>
        <dbReference type="SAM" id="SignalP"/>
    </source>
</evidence>
<evidence type="ECO:0000313" key="16">
    <source>
        <dbReference type="EMBL" id="BAD83858.1"/>
    </source>
</evidence>
<sequence>MSKLLAITALLVLLVVGAESFRVPRETDEEQGTLSRITDSFRSYYSRAVNTASAYLEGIKGLKFEEKAKNLYSDTKTVVRTYAEIVQDQLYHALYAQQ</sequence>
<dbReference type="OMA" id="DQLYHIF"/>
<dbReference type="GO" id="GO:0034364">
    <property type="term" value="C:high-density lipoprotein particle"/>
    <property type="evidence" value="ECO:0007669"/>
    <property type="project" value="UniProtKB-KW"/>
</dbReference>
<dbReference type="PANTHER" id="PTHR16566:SF0">
    <property type="entry name" value="APOLIPOPROTEIN C-II"/>
    <property type="match status" value="1"/>
</dbReference>
<evidence type="ECO:0000256" key="4">
    <source>
        <dbReference type="ARBA" id="ARBA00022448"/>
    </source>
</evidence>
<evidence type="ECO:0000313" key="17">
    <source>
        <dbReference type="Ensembl" id="ENSTRUP00000007424.1"/>
    </source>
</evidence>
<accession>Q5KSU0</accession>
<evidence type="ECO:0000256" key="11">
    <source>
        <dbReference type="ARBA" id="ARBA00023098"/>
    </source>
</evidence>
<reference evidence="17" key="3">
    <citation type="submission" date="2025-05" db="UniProtKB">
        <authorList>
            <consortium name="Ensembl"/>
        </authorList>
    </citation>
    <scope>IDENTIFICATION</scope>
</reference>
<dbReference type="GO" id="GO:0034361">
    <property type="term" value="C:very-low-density lipoprotein particle"/>
    <property type="evidence" value="ECO:0007669"/>
    <property type="project" value="UniProtKB-UniRule"/>
</dbReference>
<evidence type="ECO:0000256" key="8">
    <source>
        <dbReference type="ARBA" id="ARBA00022850"/>
    </source>
</evidence>
<keyword evidence="7 14" id="KW-0427">LDL</keyword>
<feature type="chain" id="PRO_5014586797" description="Apolipoprotein C-II" evidence="15">
    <location>
        <begin position="21"/>
        <end position="98"/>
    </location>
</feature>
<evidence type="ECO:0000256" key="14">
    <source>
        <dbReference type="RuleBase" id="RU368054"/>
    </source>
</evidence>
<protein>
    <recommendedName>
        <fullName evidence="3 14">Apolipoprotein C-II</fullName>
        <shortName evidence="14">Apo-CII</shortName>
        <shortName evidence="14">ApoC-II</shortName>
    </recommendedName>
    <alternativeName>
        <fullName evidence="13 14">Apolipoprotein C2</fullName>
    </alternativeName>
</protein>
<keyword evidence="11 14" id="KW-0443">Lipid metabolism</keyword>
<dbReference type="Proteomes" id="UP000005226">
    <property type="component" value="Chromosome 7"/>
</dbReference>
<dbReference type="GO" id="GO:0034362">
    <property type="term" value="C:low-density lipoprotein particle"/>
    <property type="evidence" value="ECO:0007669"/>
    <property type="project" value="UniProtKB-UniRule"/>
</dbReference>
<evidence type="ECO:0000256" key="2">
    <source>
        <dbReference type="ARBA" id="ARBA00007221"/>
    </source>
</evidence>
<dbReference type="RefSeq" id="XP_011616243.1">
    <property type="nucleotide sequence ID" value="XM_011617941.1"/>
</dbReference>
<dbReference type="CTD" id="344"/>
<evidence type="ECO:0000313" key="18">
    <source>
        <dbReference type="Proteomes" id="UP000005226"/>
    </source>
</evidence>
<dbReference type="GeneTree" id="ENSGT00390000007913"/>